<organism evidence="5 6">
    <name type="scientific">Caballeronia mineralivorans PML1(12)</name>
    <dbReference type="NCBI Taxonomy" id="908627"/>
    <lineage>
        <taxon>Bacteria</taxon>
        <taxon>Pseudomonadati</taxon>
        <taxon>Pseudomonadota</taxon>
        <taxon>Betaproteobacteria</taxon>
        <taxon>Burkholderiales</taxon>
        <taxon>Burkholderiaceae</taxon>
        <taxon>Caballeronia</taxon>
    </lineage>
</organism>
<name>A0A0J1G277_9BURK</name>
<dbReference type="GO" id="GO:0005524">
    <property type="term" value="F:ATP binding"/>
    <property type="evidence" value="ECO:0007669"/>
    <property type="project" value="UniProtKB-KW"/>
</dbReference>
<evidence type="ECO:0000313" key="6">
    <source>
        <dbReference type="Proteomes" id="UP000035963"/>
    </source>
</evidence>
<keyword evidence="3" id="KW-0067">ATP-binding</keyword>
<keyword evidence="6" id="KW-1185">Reference proteome</keyword>
<dbReference type="AlphaFoldDB" id="A0A0J1G277"/>
<dbReference type="SMART" id="SM00382">
    <property type="entry name" value="AAA"/>
    <property type="match status" value="1"/>
</dbReference>
<comment type="caution">
    <text evidence="5">The sequence shown here is derived from an EMBL/GenBank/DDBJ whole genome shotgun (WGS) entry which is preliminary data.</text>
</comment>
<keyword evidence="2" id="KW-0547">Nucleotide-binding</keyword>
<accession>A0A0J1G277</accession>
<proteinExistence type="inferred from homology"/>
<dbReference type="Pfam" id="PF08406">
    <property type="entry name" value="CbbQ_C"/>
    <property type="match status" value="1"/>
</dbReference>
<sequence length="403" mass="44729">MNAPEPKFQDDPQIGRYERLTGETTEWWQVTLSDRPQMYRIEHGHGDGPANIDTVVDLENLKSKLQKWHREGFFRPGDPVLRALPAAGPTGFLKELRQAVHQPLQVANRVSTVATTVIGTVEMPVGQAGPLVPRLNPAYLFPERFGDVLQDIVENRRVLLIGHTGAGKTSLIEQVAARTQRGVLRANMNGQTTIGDFVGFWTVKGGETIWVDGVLPTAMREGLWLVVDEIDFAEPSILAVLTAVLEPHGRLLLKEKGNELVAPHPSFRLFATANAVGAMSVYRHLYQGANLMNEAFLDRWRVYLMNYLSPEEEAEVLMRTLGARVTRPMAQTLAAIAADCRAAFAREDLASAFSTRRLLDWADLMLRSGDPERAAGPAIYAKVSVEDAALIRSIIRHHIAFDE</sequence>
<dbReference type="EMBL" id="AEJF01000075">
    <property type="protein sequence ID" value="KLU26278.1"/>
    <property type="molecule type" value="Genomic_DNA"/>
</dbReference>
<dbReference type="PANTHER" id="PTHR48103">
    <property type="entry name" value="MIDASIN-RELATED"/>
    <property type="match status" value="1"/>
</dbReference>
<dbReference type="Proteomes" id="UP000035963">
    <property type="component" value="Unassembled WGS sequence"/>
</dbReference>
<dbReference type="RefSeq" id="WP_047846625.1">
    <property type="nucleotide sequence ID" value="NZ_AEJF01000075.1"/>
</dbReference>
<gene>
    <name evidence="5" type="ORF">EOS_10870</name>
</gene>
<dbReference type="GO" id="GO:0016887">
    <property type="term" value="F:ATP hydrolysis activity"/>
    <property type="evidence" value="ECO:0007669"/>
    <property type="project" value="InterPro"/>
</dbReference>
<evidence type="ECO:0000313" key="5">
    <source>
        <dbReference type="EMBL" id="KLU26278.1"/>
    </source>
</evidence>
<evidence type="ECO:0000259" key="4">
    <source>
        <dbReference type="SMART" id="SM00382"/>
    </source>
</evidence>
<evidence type="ECO:0000256" key="3">
    <source>
        <dbReference type="ARBA" id="ARBA00022840"/>
    </source>
</evidence>
<dbReference type="InterPro" id="IPR003593">
    <property type="entry name" value="AAA+_ATPase"/>
</dbReference>
<evidence type="ECO:0000256" key="2">
    <source>
        <dbReference type="ARBA" id="ARBA00022741"/>
    </source>
</evidence>
<dbReference type="PATRIC" id="fig|908627.4.peg.2408"/>
<dbReference type="OrthoDB" id="9808317at2"/>
<dbReference type="InterPro" id="IPR013615">
    <property type="entry name" value="CbbQ_C"/>
</dbReference>
<dbReference type="InterPro" id="IPR027417">
    <property type="entry name" value="P-loop_NTPase"/>
</dbReference>
<evidence type="ECO:0000256" key="1">
    <source>
        <dbReference type="ARBA" id="ARBA00009417"/>
    </source>
</evidence>
<dbReference type="Pfam" id="PF07728">
    <property type="entry name" value="AAA_5"/>
    <property type="match status" value="1"/>
</dbReference>
<reference evidence="5 6" key="1">
    <citation type="journal article" date="2015" name="Genome Announc.">
        <title>Draft Genome Sequence of Burkholderia sp. Strain PML1(12), an Ectomycorrhizosphere-Inhabiting Bacterium with Effective Mineral-Weathering Ability.</title>
        <authorList>
            <person name="Uroz S."/>
            <person name="Oger P."/>
        </authorList>
    </citation>
    <scope>NUCLEOTIDE SEQUENCE [LARGE SCALE GENOMIC DNA]</scope>
    <source>
        <strain evidence="6">PML1(12)</strain>
    </source>
</reference>
<dbReference type="Gene3D" id="3.40.50.300">
    <property type="entry name" value="P-loop containing nucleotide triphosphate hydrolases"/>
    <property type="match status" value="1"/>
</dbReference>
<dbReference type="PANTHER" id="PTHR48103:SF2">
    <property type="entry name" value="MIDASIN"/>
    <property type="match status" value="1"/>
</dbReference>
<dbReference type="GO" id="GO:0000027">
    <property type="term" value="P:ribosomal large subunit assembly"/>
    <property type="evidence" value="ECO:0007669"/>
    <property type="project" value="TreeGrafter"/>
</dbReference>
<dbReference type="GO" id="GO:0030687">
    <property type="term" value="C:preribosome, large subunit precursor"/>
    <property type="evidence" value="ECO:0007669"/>
    <property type="project" value="TreeGrafter"/>
</dbReference>
<dbReference type="InterPro" id="IPR011704">
    <property type="entry name" value="ATPase_dyneun-rel_AAA"/>
</dbReference>
<comment type="similarity">
    <text evidence="1">Belongs to the CbbQ/NirQ/NorQ/GpvN family.</text>
</comment>
<protein>
    <submittedName>
        <fullName evidence="5">ATPase AAA</fullName>
    </submittedName>
</protein>
<feature type="domain" description="AAA+ ATPase" evidence="4">
    <location>
        <begin position="154"/>
        <end position="306"/>
    </location>
</feature>
<dbReference type="SUPFAM" id="SSF52540">
    <property type="entry name" value="P-loop containing nucleoside triphosphate hydrolases"/>
    <property type="match status" value="1"/>
</dbReference>